<organism evidence="1 2">
    <name type="scientific">Nitritalea halalkaliphila LW7</name>
    <dbReference type="NCBI Taxonomy" id="1189621"/>
    <lineage>
        <taxon>Bacteria</taxon>
        <taxon>Pseudomonadati</taxon>
        <taxon>Bacteroidota</taxon>
        <taxon>Cytophagia</taxon>
        <taxon>Cytophagales</taxon>
        <taxon>Cyclobacteriaceae</taxon>
        <taxon>Nitritalea</taxon>
    </lineage>
</organism>
<accession>I5C783</accession>
<dbReference type="Proteomes" id="UP000005551">
    <property type="component" value="Unassembled WGS sequence"/>
</dbReference>
<evidence type="ECO:0000313" key="2">
    <source>
        <dbReference type="Proteomes" id="UP000005551"/>
    </source>
</evidence>
<dbReference type="RefSeq" id="WP_009053955.1">
    <property type="nucleotide sequence ID" value="NZ_AJYA01000013.1"/>
</dbReference>
<dbReference type="PATRIC" id="fig|1189621.3.peg.1216"/>
<proteinExistence type="predicted"/>
<gene>
    <name evidence="1" type="ORF">A3SI_05829</name>
</gene>
<dbReference type="OrthoDB" id="960751at2"/>
<reference evidence="1 2" key="1">
    <citation type="submission" date="2012-05" db="EMBL/GenBank/DDBJ databases">
        <title>Genome sequence of Nitritalea halalkaliphila LW7.</title>
        <authorList>
            <person name="Jangir P.K."/>
            <person name="Singh A."/>
            <person name="Shivaji S."/>
            <person name="Sharma R."/>
        </authorList>
    </citation>
    <scope>NUCLEOTIDE SEQUENCE [LARGE SCALE GENOMIC DNA]</scope>
    <source>
        <strain evidence="1 2">LW7</strain>
    </source>
</reference>
<dbReference type="AlphaFoldDB" id="I5C783"/>
<sequence length="344" mass="38456">MLRLLLLLSFFLWYSTPVLSQNTPADLFSGKMMVLISGAPDASPYLEWQELAEALHPALVAAGADPIGYFELEEVALSEESQQRFAAGFAQRQVQKIAILTRKSSGKITCSIMPFQPNREMVRVDELWQLESNNASDFYAEMETLGQQLSSTNFLVLQVPEFPSIAGGAAGASAGSTGNAGSARFLRSKPLNLDVFALGIPLAGFQAGAGLLNNFRYDRLGLSESRIALERTKEQQDLERLFEAYYPHRFVFLDQPQERQSLLNQRIQFILSKLEGRESDLMESMGFPVPADRNTQRIVTKYYIKFLVRDENYAGAQWDAAEDPGQALENFLLQLHPATADREK</sequence>
<evidence type="ECO:0000313" key="1">
    <source>
        <dbReference type="EMBL" id="EIM77685.1"/>
    </source>
</evidence>
<comment type="caution">
    <text evidence="1">The sequence shown here is derived from an EMBL/GenBank/DDBJ whole genome shotgun (WGS) entry which is preliminary data.</text>
</comment>
<protein>
    <submittedName>
        <fullName evidence="1">Uncharacterized protein</fullName>
    </submittedName>
</protein>
<dbReference type="EMBL" id="AJYA01000013">
    <property type="protein sequence ID" value="EIM77685.1"/>
    <property type="molecule type" value="Genomic_DNA"/>
</dbReference>
<keyword evidence="2" id="KW-1185">Reference proteome</keyword>
<name>I5C783_9BACT</name>